<keyword evidence="2" id="KW-1185">Reference proteome</keyword>
<reference evidence="1 2" key="1">
    <citation type="journal article" date="2017" name="Nat. Ecol. Evol.">
        <title>Scallop genome provides insights into evolution of bilaterian karyotype and development.</title>
        <authorList>
            <person name="Wang S."/>
            <person name="Zhang J."/>
            <person name="Jiao W."/>
            <person name="Li J."/>
            <person name="Xun X."/>
            <person name="Sun Y."/>
            <person name="Guo X."/>
            <person name="Huan P."/>
            <person name="Dong B."/>
            <person name="Zhang L."/>
            <person name="Hu X."/>
            <person name="Sun X."/>
            <person name="Wang J."/>
            <person name="Zhao C."/>
            <person name="Wang Y."/>
            <person name="Wang D."/>
            <person name="Huang X."/>
            <person name="Wang R."/>
            <person name="Lv J."/>
            <person name="Li Y."/>
            <person name="Zhang Z."/>
            <person name="Liu B."/>
            <person name="Lu W."/>
            <person name="Hui Y."/>
            <person name="Liang J."/>
            <person name="Zhou Z."/>
            <person name="Hou R."/>
            <person name="Li X."/>
            <person name="Liu Y."/>
            <person name="Li H."/>
            <person name="Ning X."/>
            <person name="Lin Y."/>
            <person name="Zhao L."/>
            <person name="Xing Q."/>
            <person name="Dou J."/>
            <person name="Li Y."/>
            <person name="Mao J."/>
            <person name="Guo H."/>
            <person name="Dou H."/>
            <person name="Li T."/>
            <person name="Mu C."/>
            <person name="Jiang W."/>
            <person name="Fu Q."/>
            <person name="Fu X."/>
            <person name="Miao Y."/>
            <person name="Liu J."/>
            <person name="Yu Q."/>
            <person name="Li R."/>
            <person name="Liao H."/>
            <person name="Li X."/>
            <person name="Kong Y."/>
            <person name="Jiang Z."/>
            <person name="Chourrout D."/>
            <person name="Li R."/>
            <person name="Bao Z."/>
        </authorList>
    </citation>
    <scope>NUCLEOTIDE SEQUENCE [LARGE SCALE GENOMIC DNA]</scope>
    <source>
        <strain evidence="1 2">PY_sf001</strain>
    </source>
</reference>
<dbReference type="SUPFAM" id="SSF55681">
    <property type="entry name" value="Class II aaRS and biotin synthetases"/>
    <property type="match status" value="1"/>
</dbReference>
<dbReference type="OrthoDB" id="57698at2759"/>
<dbReference type="GO" id="GO:0006264">
    <property type="term" value="P:mitochondrial DNA replication"/>
    <property type="evidence" value="ECO:0007669"/>
    <property type="project" value="TreeGrafter"/>
</dbReference>
<dbReference type="PANTHER" id="PTHR10745:SF8">
    <property type="entry name" value="DNA POLYMERASE SUBUNIT GAMMA-2, MITOCHONDRIAL"/>
    <property type="match status" value="1"/>
</dbReference>
<comment type="caution">
    <text evidence="1">The sequence shown here is derived from an EMBL/GenBank/DDBJ whole genome shotgun (WGS) entry which is preliminary data.</text>
</comment>
<dbReference type="InterPro" id="IPR045864">
    <property type="entry name" value="aa-tRNA-synth_II/BPL/LPL"/>
</dbReference>
<dbReference type="EMBL" id="NEDP02001221">
    <property type="protein sequence ID" value="OWF53736.1"/>
    <property type="molecule type" value="Genomic_DNA"/>
</dbReference>
<protein>
    <submittedName>
        <fullName evidence="1">DNA polymerase subunit gamma-2, mitochondrial</fullName>
    </submittedName>
</protein>
<accession>A0A210QYE1</accession>
<dbReference type="Proteomes" id="UP000242188">
    <property type="component" value="Unassembled WGS sequence"/>
</dbReference>
<dbReference type="STRING" id="6573.A0A210QYE1"/>
<proteinExistence type="predicted"/>
<dbReference type="Gene3D" id="3.30.930.10">
    <property type="entry name" value="Bira Bifunctional Protein, Domain 2"/>
    <property type="match status" value="1"/>
</dbReference>
<organism evidence="1 2">
    <name type="scientific">Mizuhopecten yessoensis</name>
    <name type="common">Japanese scallop</name>
    <name type="synonym">Patinopecten yessoensis</name>
    <dbReference type="NCBI Taxonomy" id="6573"/>
    <lineage>
        <taxon>Eukaryota</taxon>
        <taxon>Metazoa</taxon>
        <taxon>Spiralia</taxon>
        <taxon>Lophotrochozoa</taxon>
        <taxon>Mollusca</taxon>
        <taxon>Bivalvia</taxon>
        <taxon>Autobranchia</taxon>
        <taxon>Pteriomorphia</taxon>
        <taxon>Pectinida</taxon>
        <taxon>Pectinoidea</taxon>
        <taxon>Pectinidae</taxon>
        <taxon>Mizuhopecten</taxon>
    </lineage>
</organism>
<name>A0A210QYE1_MIZYE</name>
<sequence length="609" mass="67254">MNKELFTKIITLLKRRGFVQLVKQDLSTPMYSYGPAGTLLRRNIAQCWWEWMITSQENTFPVESTDSEDSTWDYFLEISKQLEWSLPFSITQSRSYVHTPADRHTDKFLFNSCKKTSLVMQNFCQATAVTQTLDSAIRTRLKWWKQFSGNPAKFSATDIEKTETGYHSNIQYSFPWGVDDVETVTSLGDAPLQPYRETLLSEHQFVNGKKKSLPSVVECNAILEQGFLAFLLDAYPGYQGSSNNGTNESFCLQLHPRLTPYKIAVCYQGDKCSVLQQLAANIGKDLRQAGIITLNQVSNSSLDKKISQNKFISLRDQRERELRQYMWYLSLRGQERGGIEAVHVVDLSLRGSERGGIEAVHVVDLSLRGPERGGIEAVHVVDLSLRGPERGGIEAVHVVDLSLRGPERGGIEAVHVVDLSLRGPERGGIEAVHVVDLSLRGPERGGIEAVHVVDLSLRGPERGGIEAVHVVDLSLRGPERGGIEAVHVVDLSLRGPERGGIEAVHVVDLSLRGPERGGIEAVHVVDLSLRGPERGGIEAVHVVDLSLRGPERGGIEAVHVVDLSLRGPERGGIDTVHVVLIFEGTRERGGIEAVHVVDLSLRGSERGGN</sequence>
<dbReference type="SUPFAM" id="SSF52954">
    <property type="entry name" value="Class II aaRS ABD-related"/>
    <property type="match status" value="1"/>
</dbReference>
<evidence type="ECO:0000313" key="1">
    <source>
        <dbReference type="EMBL" id="OWF53736.1"/>
    </source>
</evidence>
<dbReference type="AlphaFoldDB" id="A0A210QYE1"/>
<dbReference type="InterPro" id="IPR027031">
    <property type="entry name" value="Gly-tRNA_synthase/POLG2"/>
</dbReference>
<evidence type="ECO:0000313" key="2">
    <source>
        <dbReference type="Proteomes" id="UP000242188"/>
    </source>
</evidence>
<dbReference type="GO" id="GO:0005739">
    <property type="term" value="C:mitochondrion"/>
    <property type="evidence" value="ECO:0007669"/>
    <property type="project" value="TreeGrafter"/>
</dbReference>
<dbReference type="PANTHER" id="PTHR10745">
    <property type="entry name" value="GLYCYL-TRNA SYNTHETASE/DNA POLYMERASE SUBUNIT GAMMA-2"/>
    <property type="match status" value="1"/>
</dbReference>
<gene>
    <name evidence="1" type="ORF">KP79_PYT05105</name>
</gene>